<evidence type="ECO:0000313" key="2">
    <source>
        <dbReference type="Proteomes" id="UP000199494"/>
    </source>
</evidence>
<gene>
    <name evidence="1" type="ORF">SAMN05421630_101286</name>
</gene>
<dbReference type="OrthoDB" id="3397289at2"/>
<name>A0A222VMU5_9PSEU</name>
<organism evidence="1 2">
    <name type="scientific">Prauserella marina</name>
    <dbReference type="NCBI Taxonomy" id="530584"/>
    <lineage>
        <taxon>Bacteria</taxon>
        <taxon>Bacillati</taxon>
        <taxon>Actinomycetota</taxon>
        <taxon>Actinomycetes</taxon>
        <taxon>Pseudonocardiales</taxon>
        <taxon>Pseudonocardiaceae</taxon>
        <taxon>Prauserella</taxon>
    </lineage>
</organism>
<dbReference type="Proteomes" id="UP000199494">
    <property type="component" value="Unassembled WGS sequence"/>
</dbReference>
<dbReference type="EMBL" id="FMZE01000001">
    <property type="protein sequence ID" value="SDC06450.1"/>
    <property type="molecule type" value="Genomic_DNA"/>
</dbReference>
<dbReference type="RefSeq" id="WP_091795311.1">
    <property type="nucleotide sequence ID" value="NZ_CP016353.1"/>
</dbReference>
<dbReference type="STRING" id="530584.SAMN05421630_101286"/>
<proteinExistence type="predicted"/>
<keyword evidence="2" id="KW-1185">Reference proteome</keyword>
<protein>
    <submittedName>
        <fullName evidence="1">Uncharacterized protein</fullName>
    </submittedName>
</protein>
<reference evidence="1 2" key="1">
    <citation type="submission" date="2016-10" db="EMBL/GenBank/DDBJ databases">
        <authorList>
            <person name="de Groot N.N."/>
        </authorList>
    </citation>
    <scope>NUCLEOTIDE SEQUENCE [LARGE SCALE GENOMIC DNA]</scope>
    <source>
        <strain evidence="1 2">CGMCC 4.5506</strain>
    </source>
</reference>
<accession>A0A222VMU5</accession>
<sequence length="174" mass="18940">MTRLWDRIFGRPLPEPLRQSLAEGEEILAVAEVGTGGHLAVSALGLWIPDGDEPRRIGWHLVSKAVWQGDALTVTEAEESGLAGRAIVLTDKEPRRFPLARPGRIPHMVRQRVEGAIRSRYRKDMAGGGAWFVVRKVPGTDGSVLQVRPDRGADLELVARIAEEAAEKLAGGTP</sequence>
<evidence type="ECO:0000313" key="1">
    <source>
        <dbReference type="EMBL" id="SDC06450.1"/>
    </source>
</evidence>
<dbReference type="AlphaFoldDB" id="A0A222VMU5"/>
<dbReference type="KEGG" id="pmad:BAY61_09625"/>